<accession>A0A976IJL5</accession>
<keyword evidence="3" id="KW-0539">Nucleus</keyword>
<proteinExistence type="predicted"/>
<dbReference type="OrthoDB" id="29098at2759"/>
<keyword evidence="10" id="KW-1185">Reference proteome</keyword>
<comment type="subcellular location">
    <subcellularLocation>
        <location evidence="1">Nucleus</location>
    </subcellularLocation>
</comment>
<dbReference type="Proteomes" id="UP000294530">
    <property type="component" value="Unassembled WGS sequence"/>
</dbReference>
<name>A0A976IJL5_BRELC</name>
<dbReference type="RefSeq" id="XP_067822472.1">
    <property type="nucleotide sequence ID" value="XM_067962392.1"/>
</dbReference>
<dbReference type="InterPro" id="IPR041195">
    <property type="entry name" value="Rnh202_N"/>
</dbReference>
<protein>
    <recommendedName>
        <fullName evidence="2">Ribonuclease H2 subunit B</fullName>
    </recommendedName>
    <alternativeName>
        <fullName evidence="5">Ribonuclease HI subunit B</fullName>
    </alternativeName>
</protein>
<organism evidence="9 10">
    <name type="scientific">Bremia lactucae</name>
    <name type="common">Lettuce downy mildew</name>
    <dbReference type="NCBI Taxonomy" id="4779"/>
    <lineage>
        <taxon>Eukaryota</taxon>
        <taxon>Sar</taxon>
        <taxon>Stramenopiles</taxon>
        <taxon>Oomycota</taxon>
        <taxon>Peronosporomycetes</taxon>
        <taxon>Peronosporales</taxon>
        <taxon>Peronosporaceae</taxon>
        <taxon>Bremia</taxon>
    </lineage>
</organism>
<dbReference type="Pfam" id="PF17745">
    <property type="entry name" value="Ydr279_N"/>
    <property type="match status" value="1"/>
</dbReference>
<evidence type="ECO:0000256" key="5">
    <source>
        <dbReference type="ARBA" id="ARBA00033464"/>
    </source>
</evidence>
<evidence type="ECO:0000259" key="8">
    <source>
        <dbReference type="Pfam" id="PF17745"/>
    </source>
</evidence>
<evidence type="ECO:0000256" key="3">
    <source>
        <dbReference type="ARBA" id="ARBA00023242"/>
    </source>
</evidence>
<dbReference type="PANTHER" id="PTHR13383">
    <property type="entry name" value="RIBONUCLEASE H2 SUBUNIT B"/>
    <property type="match status" value="1"/>
</dbReference>
<feature type="domain" description="Ribonuclease H2 subunit B wHTH" evidence="7">
    <location>
        <begin position="98"/>
        <end position="238"/>
    </location>
</feature>
<gene>
    <name evidence="9" type="ORF">CCR75_004306</name>
</gene>
<sequence length="308" mass="34524">MGRKLLALVPSTLPLTVNFGRFHSDAIDNPLTSLYVWTSRPSTESTRSRQLALDRSRHQLLELQRLQSIGGSRSWFVGNSVVQDGALIVFTPIDSLFLLLDAASGQRTRFLSVYDLLARDNNTWLLQLQTFRLETINVLCDVQLDGVERGIDDLYIKINESKVISWLKAKVEKVALVLATHKLDASKHASAIDESVYLPGYPKKELKTVVTQEDIASYYREAIDVIGDYLSNEWVEALCNTYKCSVEQAKSEAKIAPHDAFTRFDRRQATDNGPKRPKGLSVSGAKKKSKLANVDRTGMKLLTSFFGK</sequence>
<dbReference type="GO" id="GO:0006401">
    <property type="term" value="P:RNA catabolic process"/>
    <property type="evidence" value="ECO:0007669"/>
    <property type="project" value="TreeGrafter"/>
</dbReference>
<dbReference type="Gene3D" id="2.20.25.530">
    <property type="match status" value="1"/>
</dbReference>
<evidence type="ECO:0000256" key="6">
    <source>
        <dbReference type="SAM" id="MobiDB-lite"/>
    </source>
</evidence>
<dbReference type="Gene3D" id="1.10.20.120">
    <property type="match status" value="1"/>
</dbReference>
<evidence type="ECO:0000256" key="2">
    <source>
        <dbReference type="ARBA" id="ARBA00019062"/>
    </source>
</evidence>
<feature type="domain" description="Rnh202 triple barrel" evidence="8">
    <location>
        <begin position="40"/>
        <end position="94"/>
    </location>
</feature>
<evidence type="ECO:0000313" key="10">
    <source>
        <dbReference type="Proteomes" id="UP000294530"/>
    </source>
</evidence>
<dbReference type="GeneID" id="94348063"/>
<dbReference type="Pfam" id="PF09468">
    <property type="entry name" value="RNase_H2-Ydr279"/>
    <property type="match status" value="1"/>
</dbReference>
<dbReference type="InterPro" id="IPR019024">
    <property type="entry name" value="RNase_H2_suB_wHTH"/>
</dbReference>
<evidence type="ECO:0000256" key="1">
    <source>
        <dbReference type="ARBA" id="ARBA00004123"/>
    </source>
</evidence>
<feature type="region of interest" description="Disordered" evidence="6">
    <location>
        <begin position="267"/>
        <end position="289"/>
    </location>
</feature>
<evidence type="ECO:0000256" key="4">
    <source>
        <dbReference type="ARBA" id="ARBA00024778"/>
    </source>
</evidence>
<comment type="function">
    <text evidence="4">Non catalytic subunit of RNase H2, an endonuclease that specifically degrades the RNA of RNA:DNA hybrids. Participates in DNA replication, possibly by mediating the removal of lagging-strand Okazaki fragment RNA primers during DNA replication. Mediates the excision of single ribonucleotides from DNA:RNA duplexes.</text>
</comment>
<reference evidence="9 10" key="1">
    <citation type="journal article" date="2021" name="Genome Biol.">
        <title>AFLAP: assembly-free linkage analysis pipeline using k-mers from genome sequencing data.</title>
        <authorList>
            <person name="Fletcher K."/>
            <person name="Zhang L."/>
            <person name="Gil J."/>
            <person name="Han R."/>
            <person name="Cavanaugh K."/>
            <person name="Michelmore R."/>
        </authorList>
    </citation>
    <scope>NUCLEOTIDE SEQUENCE [LARGE SCALE GENOMIC DNA]</scope>
    <source>
        <strain evidence="9 10">SF5</strain>
    </source>
</reference>
<dbReference type="GO" id="GO:0005654">
    <property type="term" value="C:nucleoplasm"/>
    <property type="evidence" value="ECO:0007669"/>
    <property type="project" value="TreeGrafter"/>
</dbReference>
<dbReference type="EMBL" id="SHOA02000036">
    <property type="protein sequence ID" value="TDH72973.1"/>
    <property type="molecule type" value="Genomic_DNA"/>
</dbReference>
<dbReference type="AlphaFoldDB" id="A0A976IJL5"/>
<dbReference type="KEGG" id="blac:94348063"/>
<comment type="caution">
    <text evidence="9">The sequence shown here is derived from an EMBL/GenBank/DDBJ whole genome shotgun (WGS) entry which is preliminary data.</text>
</comment>
<dbReference type="PANTHER" id="PTHR13383:SF11">
    <property type="entry name" value="RIBONUCLEASE H2 SUBUNIT B"/>
    <property type="match status" value="1"/>
</dbReference>
<evidence type="ECO:0000259" key="7">
    <source>
        <dbReference type="Pfam" id="PF09468"/>
    </source>
</evidence>
<dbReference type="InterPro" id="IPR040456">
    <property type="entry name" value="RNase_H2_suB"/>
</dbReference>
<evidence type="ECO:0000313" key="9">
    <source>
        <dbReference type="EMBL" id="TDH72973.1"/>
    </source>
</evidence>
<dbReference type="GO" id="GO:0032299">
    <property type="term" value="C:ribonuclease H2 complex"/>
    <property type="evidence" value="ECO:0007669"/>
    <property type="project" value="InterPro"/>
</dbReference>